<dbReference type="SUPFAM" id="SSF52540">
    <property type="entry name" value="P-loop containing nucleoside triphosphate hydrolases"/>
    <property type="match status" value="2"/>
</dbReference>
<dbReference type="InterPro" id="IPR014001">
    <property type="entry name" value="Helicase_ATP-bd"/>
</dbReference>
<evidence type="ECO:0000256" key="1">
    <source>
        <dbReference type="ARBA" id="ARBA00022741"/>
    </source>
</evidence>
<dbReference type="InterPro" id="IPR012961">
    <property type="entry name" value="Ski2/MTR4_C"/>
</dbReference>
<keyword evidence="1" id="KW-0547">Nucleotide-binding</keyword>
<dbReference type="Pfam" id="PF13234">
    <property type="entry name" value="MTR4_beta-barrel"/>
    <property type="match status" value="1"/>
</dbReference>
<dbReference type="GO" id="GO:0004386">
    <property type="term" value="F:helicase activity"/>
    <property type="evidence" value="ECO:0007669"/>
    <property type="project" value="UniProtKB-KW"/>
</dbReference>
<dbReference type="PANTHER" id="PTHR12131">
    <property type="entry name" value="ATP-DEPENDENT RNA AND DNA HELICASE"/>
    <property type="match status" value="1"/>
</dbReference>
<name>A0A7J7KYD6_9MAGN</name>
<evidence type="ECO:0000256" key="5">
    <source>
        <dbReference type="SAM" id="MobiDB-lite"/>
    </source>
</evidence>
<dbReference type="FunFam" id="2.40.30.300:FF:000001">
    <property type="entry name" value="Mtr4 exosome RNA helicase"/>
    <property type="match status" value="1"/>
</dbReference>
<gene>
    <name evidence="7" type="ORF">GIB67_027269</name>
</gene>
<dbReference type="Gene3D" id="2.40.30.300">
    <property type="match status" value="1"/>
</dbReference>
<evidence type="ECO:0000259" key="6">
    <source>
        <dbReference type="PROSITE" id="PS51192"/>
    </source>
</evidence>
<dbReference type="InterPro" id="IPR027417">
    <property type="entry name" value="P-loop_NTPase"/>
</dbReference>
<dbReference type="OrthoDB" id="1926452at2759"/>
<dbReference type="AlphaFoldDB" id="A0A7J7KYD6"/>
<evidence type="ECO:0000313" key="7">
    <source>
        <dbReference type="EMBL" id="KAF6135395.1"/>
    </source>
</evidence>
<organism evidence="7 8">
    <name type="scientific">Kingdonia uniflora</name>
    <dbReference type="NCBI Taxonomy" id="39325"/>
    <lineage>
        <taxon>Eukaryota</taxon>
        <taxon>Viridiplantae</taxon>
        <taxon>Streptophyta</taxon>
        <taxon>Embryophyta</taxon>
        <taxon>Tracheophyta</taxon>
        <taxon>Spermatophyta</taxon>
        <taxon>Magnoliopsida</taxon>
        <taxon>Ranunculales</taxon>
        <taxon>Circaeasteraceae</taxon>
        <taxon>Kingdonia</taxon>
    </lineage>
</organism>
<feature type="domain" description="Helicase ATP-binding" evidence="6">
    <location>
        <begin position="184"/>
        <end position="279"/>
    </location>
</feature>
<keyword evidence="8" id="KW-1185">Reference proteome</keyword>
<sequence length="479" mass="53701">MFEERNGICMRGRMEVRDGGTDWGWEVVVNVVKKSPTALGNLSSALSAKCGSASIVDTLLHCSPGSSKNSSRSRPCPPSSGEKGEMHMVPVQLPLISVLSKIRINVPSDLHPMEARQSILLSVQELATHFPQGFPMLNPVKVLGKRKAQEDLDVTSEQNSSVTSNSESKQKQQPNLVWISVHEAVVPTGDKQRVFYTSSLKALSNQKYRELTQEFSDVGLMTGDVTISPNASCLVMTMEILRGMLYRGSEMLKEVAWVIFDEIHYMKNRERVVIPFSPSSPCLISVDNLVSLPANYSQLRADLEHLSLQMIMERKFQPVIIFSFSRREYEWQAMSMSKLNFNTKNEKDVVKPIYENATLCLNEEDKNLSAIELMLPLLQRGIVVHHSGLLPVIKEVVELLFQEGLVKALFATEISAMGLNMPAKTVVFTSVRKWDSNSHQIIGYGKYIQGATFAEVIEMTDIFEGSIIRLSRRLDEFLN</sequence>
<evidence type="ECO:0000313" key="8">
    <source>
        <dbReference type="Proteomes" id="UP000541444"/>
    </source>
</evidence>
<dbReference type="PROSITE" id="PS51192">
    <property type="entry name" value="HELICASE_ATP_BIND_1"/>
    <property type="match status" value="1"/>
</dbReference>
<dbReference type="EMBL" id="JACGCM010002788">
    <property type="protein sequence ID" value="KAF6135395.1"/>
    <property type="molecule type" value="Genomic_DNA"/>
</dbReference>
<dbReference type="GO" id="GO:0003676">
    <property type="term" value="F:nucleic acid binding"/>
    <property type="evidence" value="ECO:0007669"/>
    <property type="project" value="InterPro"/>
</dbReference>
<comment type="caution">
    <text evidence="7">The sequence shown here is derived from an EMBL/GenBank/DDBJ whole genome shotgun (WGS) entry which is preliminary data.</text>
</comment>
<accession>A0A7J7KYD6</accession>
<evidence type="ECO:0000256" key="2">
    <source>
        <dbReference type="ARBA" id="ARBA00022801"/>
    </source>
</evidence>
<dbReference type="GO" id="GO:0005634">
    <property type="term" value="C:nucleus"/>
    <property type="evidence" value="ECO:0007669"/>
    <property type="project" value="TreeGrafter"/>
</dbReference>
<keyword evidence="2" id="KW-0378">Hydrolase</keyword>
<proteinExistence type="predicted"/>
<dbReference type="GO" id="GO:0000460">
    <property type="term" value="P:maturation of 5.8S rRNA"/>
    <property type="evidence" value="ECO:0007669"/>
    <property type="project" value="TreeGrafter"/>
</dbReference>
<evidence type="ECO:0000256" key="4">
    <source>
        <dbReference type="ARBA" id="ARBA00022840"/>
    </source>
</evidence>
<dbReference type="PANTHER" id="PTHR12131:SF7">
    <property type="entry name" value="EXOSOME RNA HELICASE MTR4"/>
    <property type="match status" value="1"/>
</dbReference>
<dbReference type="Pfam" id="PF00270">
    <property type="entry name" value="DEAD"/>
    <property type="match status" value="1"/>
</dbReference>
<evidence type="ECO:0000256" key="3">
    <source>
        <dbReference type="ARBA" id="ARBA00022806"/>
    </source>
</evidence>
<dbReference type="InterPro" id="IPR011545">
    <property type="entry name" value="DEAD/DEAH_box_helicase_dom"/>
</dbReference>
<dbReference type="GO" id="GO:0016787">
    <property type="term" value="F:hydrolase activity"/>
    <property type="evidence" value="ECO:0007669"/>
    <property type="project" value="UniProtKB-KW"/>
</dbReference>
<keyword evidence="3" id="KW-0347">Helicase</keyword>
<dbReference type="InterPro" id="IPR025696">
    <property type="entry name" value="Beta-barrel_MTR4"/>
</dbReference>
<feature type="region of interest" description="Disordered" evidence="5">
    <location>
        <begin position="64"/>
        <end position="86"/>
    </location>
</feature>
<keyword evidence="4" id="KW-0067">ATP-binding</keyword>
<protein>
    <recommendedName>
        <fullName evidence="6">Helicase ATP-binding domain-containing protein</fullName>
    </recommendedName>
</protein>
<dbReference type="Pfam" id="PF08148">
    <property type="entry name" value="DSHCT"/>
    <property type="match status" value="1"/>
</dbReference>
<dbReference type="Proteomes" id="UP000541444">
    <property type="component" value="Unassembled WGS sequence"/>
</dbReference>
<dbReference type="GO" id="GO:0005524">
    <property type="term" value="F:ATP binding"/>
    <property type="evidence" value="ECO:0007669"/>
    <property type="project" value="UniProtKB-KW"/>
</dbReference>
<reference evidence="7 8" key="1">
    <citation type="journal article" date="2020" name="IScience">
        <title>Genome Sequencing of the Endangered Kingdonia uniflora (Circaeasteraceae, Ranunculales) Reveals Potential Mechanisms of Evolutionary Specialization.</title>
        <authorList>
            <person name="Sun Y."/>
            <person name="Deng T."/>
            <person name="Zhang A."/>
            <person name="Moore M.J."/>
            <person name="Landis J.B."/>
            <person name="Lin N."/>
            <person name="Zhang H."/>
            <person name="Zhang X."/>
            <person name="Huang J."/>
            <person name="Zhang X."/>
            <person name="Sun H."/>
            <person name="Wang H."/>
        </authorList>
    </citation>
    <scope>NUCLEOTIDE SEQUENCE [LARGE SCALE GENOMIC DNA]</scope>
    <source>
        <strain evidence="7">TB1705</strain>
        <tissue evidence="7">Leaf</tissue>
    </source>
</reference>
<dbReference type="Gene3D" id="3.40.50.300">
    <property type="entry name" value="P-loop containing nucleotide triphosphate hydrolases"/>
    <property type="match status" value="2"/>
</dbReference>
<feature type="compositionally biased region" description="Low complexity" evidence="5">
    <location>
        <begin position="64"/>
        <end position="74"/>
    </location>
</feature>
<dbReference type="InterPro" id="IPR050699">
    <property type="entry name" value="RNA-DNA_Helicase"/>
</dbReference>